<dbReference type="EMBL" id="BRVP01000014">
    <property type="protein sequence ID" value="GLB53087.1"/>
    <property type="molecule type" value="Genomic_DNA"/>
</dbReference>
<evidence type="ECO:0008006" key="5">
    <source>
        <dbReference type="Google" id="ProtNLM"/>
    </source>
</evidence>
<dbReference type="InterPro" id="IPR007157">
    <property type="entry name" value="PspA_VIPP1"/>
</dbReference>
<organism evidence="3 4">
    <name type="scientific">Neptunitalea chrysea</name>
    <dbReference type="NCBI Taxonomy" id="1647581"/>
    <lineage>
        <taxon>Bacteria</taxon>
        <taxon>Pseudomonadati</taxon>
        <taxon>Bacteroidota</taxon>
        <taxon>Flavobacteriia</taxon>
        <taxon>Flavobacteriales</taxon>
        <taxon>Flavobacteriaceae</taxon>
        <taxon>Neptunitalea</taxon>
    </lineage>
</organism>
<keyword evidence="2" id="KW-0175">Coiled coil</keyword>
<dbReference type="RefSeq" id="WP_281754774.1">
    <property type="nucleotide sequence ID" value="NZ_BRVP01000014.1"/>
</dbReference>
<gene>
    <name evidence="3" type="ORF">NBRC110019_21270</name>
</gene>
<evidence type="ECO:0000256" key="2">
    <source>
        <dbReference type="SAM" id="Coils"/>
    </source>
</evidence>
<proteinExistence type="inferred from homology"/>
<accession>A0A9W6B782</accession>
<dbReference type="AlphaFoldDB" id="A0A9W6B782"/>
<evidence type="ECO:0000313" key="4">
    <source>
        <dbReference type="Proteomes" id="UP001143545"/>
    </source>
</evidence>
<dbReference type="Pfam" id="PF04012">
    <property type="entry name" value="PspA_IM30"/>
    <property type="match status" value="1"/>
</dbReference>
<reference evidence="3" key="1">
    <citation type="submission" date="2022-07" db="EMBL/GenBank/DDBJ databases">
        <title>Taxonomy of Novel Oxalotrophic and Methylotrophic Bacteria.</title>
        <authorList>
            <person name="Sahin N."/>
            <person name="Tani A."/>
        </authorList>
    </citation>
    <scope>NUCLEOTIDE SEQUENCE</scope>
    <source>
        <strain evidence="3">AM327</strain>
    </source>
</reference>
<comment type="similarity">
    <text evidence="1">Belongs to the PspA/Vipp/IM30 family.</text>
</comment>
<evidence type="ECO:0000313" key="3">
    <source>
        <dbReference type="EMBL" id="GLB53087.1"/>
    </source>
</evidence>
<comment type="caution">
    <text evidence="3">The sequence shown here is derived from an EMBL/GenBank/DDBJ whole genome shotgun (WGS) entry which is preliminary data.</text>
</comment>
<dbReference type="PANTHER" id="PTHR31088:SF6">
    <property type="entry name" value="PHAGE SHOCK PROTEIN A"/>
    <property type="match status" value="1"/>
</dbReference>
<dbReference type="Proteomes" id="UP001143545">
    <property type="component" value="Unassembled WGS sequence"/>
</dbReference>
<feature type="coiled-coil region" evidence="2">
    <location>
        <begin position="96"/>
        <end position="151"/>
    </location>
</feature>
<evidence type="ECO:0000256" key="1">
    <source>
        <dbReference type="ARBA" id="ARBA00043985"/>
    </source>
</evidence>
<keyword evidence="4" id="KW-1185">Reference proteome</keyword>
<dbReference type="PANTHER" id="PTHR31088">
    <property type="entry name" value="MEMBRANE-ASSOCIATED PROTEIN VIPP1, CHLOROPLASTIC"/>
    <property type="match status" value="1"/>
</dbReference>
<sequence length="233" mass="25712">MGIFNRLFTIGKAEANSAIDKLQDPIKMTEQGIRDLKTDLDKSLQALAEVKSYAIRSKRDYKNYSGQASSYEQKAILLLKKVEEGGLDVAEGDRLATEALTKKEEATEQAKRAQEEVTRFDQNIVTLEANVKKLKSTISRYENELRTLKARARVSAATAKINKQVAGIDSNSTVSMLEKMKEKVDQQEALAEAYGDIASESKSVDDEIDKVLGDSDVKASASLAALKEKMKNS</sequence>
<name>A0A9W6B782_9FLAO</name>
<protein>
    <recommendedName>
        <fullName evidence="5">Phage shock protein A (PspA) family protein</fullName>
    </recommendedName>
</protein>